<proteinExistence type="predicted"/>
<evidence type="ECO:0000313" key="1">
    <source>
        <dbReference type="EMBL" id="OAI23824.1"/>
    </source>
</evidence>
<gene>
    <name evidence="1" type="ORF">A1355_21265</name>
</gene>
<sequence>MTSLEGFSGVNGWISSTYANQEPFPQVSVNSTDSTYYAGTHYVAPHAVYMHPGGYFSPIDFAILRFVAPSDGNYRVQGEFFSVDFGTKSVGVTVNSSAGNYSTEAILGAYTGYLNGTPFRFDFTRDLNAGDTVDFSVGRYDGNPTGDPIGLRGTISTVPLMPSASLFLFGLASMNVTRLIGGRTRQSNLTVLPAMSLR</sequence>
<evidence type="ECO:0000313" key="2">
    <source>
        <dbReference type="Proteomes" id="UP000077628"/>
    </source>
</evidence>
<accession>A0A177P1T0</accession>
<dbReference type="Proteomes" id="UP000077628">
    <property type="component" value="Unassembled WGS sequence"/>
</dbReference>
<organism evidence="1 2">
    <name type="scientific">Methylomonas koyamae</name>
    <dbReference type="NCBI Taxonomy" id="702114"/>
    <lineage>
        <taxon>Bacteria</taxon>
        <taxon>Pseudomonadati</taxon>
        <taxon>Pseudomonadota</taxon>
        <taxon>Gammaproteobacteria</taxon>
        <taxon>Methylococcales</taxon>
        <taxon>Methylococcaceae</taxon>
        <taxon>Methylomonas</taxon>
    </lineage>
</organism>
<evidence type="ECO:0008006" key="3">
    <source>
        <dbReference type="Google" id="ProtNLM"/>
    </source>
</evidence>
<keyword evidence="2" id="KW-1185">Reference proteome</keyword>
<name>A0A177P1T0_9GAMM</name>
<reference evidence="2" key="1">
    <citation type="submission" date="2016-03" db="EMBL/GenBank/DDBJ databases">
        <authorList>
            <person name="Heylen K."/>
            <person name="De Vos P."/>
            <person name="Vekeman B."/>
        </authorList>
    </citation>
    <scope>NUCLEOTIDE SEQUENCE [LARGE SCALE GENOMIC DNA]</scope>
    <source>
        <strain evidence="2">R-45383</strain>
    </source>
</reference>
<dbReference type="EMBL" id="LUUK01000054">
    <property type="protein sequence ID" value="OAI23824.1"/>
    <property type="molecule type" value="Genomic_DNA"/>
</dbReference>
<protein>
    <recommendedName>
        <fullName evidence="3">PEP-CTERM sorting domain-containing protein</fullName>
    </recommendedName>
</protein>
<dbReference type="RefSeq" id="WP_064025705.1">
    <property type="nucleotide sequence ID" value="NZ_LUUK01000054.1"/>
</dbReference>
<dbReference type="AlphaFoldDB" id="A0A177P1T0"/>
<comment type="caution">
    <text evidence="1">The sequence shown here is derived from an EMBL/GenBank/DDBJ whole genome shotgun (WGS) entry which is preliminary data.</text>
</comment>